<dbReference type="Pfam" id="PF01636">
    <property type="entry name" value="APH"/>
    <property type="match status" value="1"/>
</dbReference>
<dbReference type="Proteomes" id="UP000094256">
    <property type="component" value="Chromosome"/>
</dbReference>
<dbReference type="PANTHER" id="PTHR43883">
    <property type="entry name" value="SLR0207 PROTEIN"/>
    <property type="match status" value="1"/>
</dbReference>
<dbReference type="PANTHER" id="PTHR43883:SF1">
    <property type="entry name" value="GLUCONOKINASE"/>
    <property type="match status" value="1"/>
</dbReference>
<dbReference type="SUPFAM" id="SSF56112">
    <property type="entry name" value="Protein kinase-like (PK-like)"/>
    <property type="match status" value="1"/>
</dbReference>
<dbReference type="OrthoDB" id="9810277at2"/>
<name>A0A1B3Z6T7_9SPHN</name>
<dbReference type="RefSeq" id="WP_069203726.1">
    <property type="nucleotide sequence ID" value="NZ_CP014168.1"/>
</dbReference>
<evidence type="ECO:0000313" key="2">
    <source>
        <dbReference type="EMBL" id="AOH83143.1"/>
    </source>
</evidence>
<sequence length="515" mass="55516">MVATSAACASPRDVDVAAWLARGGPFGATARVEIVETHAATIYLSGDRAWKLKRAVAFGYLDFTTPERRRAALDAELHLNRRTAPSLYLNLHSITVEKDGTLALDGRGAAIDWLLEMRRFPDEALLAKMVGRMTLDDALLMRLADAVVAFHATAGIAPGQDGAERIRRVVDGNTASMAEYPDTLDPQTATALTDRLKAWIARHSRLLDARARAGRIRHCHGDLHLANIVLLDGVPTPFDCLEFDAELATIDVLYDLAFLLMDFWARGLRREAGIVANRYLDLSAADESGIALVPFYMSVRASIRAHVLAAQAARTGAADDFDQARRYLALARDMLVAVPPRLVAIGGLSGSGKSTLARSVGGEIGVAPGARVLRSDVVRKRLAGVGPEQRLDPAQYTEESSRLVYAELRRLAGEALGAGQSVIVDAVFSDPAEREAIADVAALCGVGFHGFWLDVPEAERVRRIEARGPDASDANGDVARRQSTLPVVSGGWIVLAAGQDLPSLHRALERHLRAP</sequence>
<accession>A0A1B3Z6T7</accession>
<dbReference type="InterPro" id="IPR002575">
    <property type="entry name" value="Aminoglycoside_PTrfase"/>
</dbReference>
<protein>
    <submittedName>
        <fullName evidence="2">Aminoglycoside phosphotransferase</fullName>
    </submittedName>
</protein>
<feature type="domain" description="Aminoglycoside phosphotransferase" evidence="1">
    <location>
        <begin position="135"/>
        <end position="273"/>
    </location>
</feature>
<dbReference type="KEGG" id="span:AWL63_03285"/>
<keyword evidence="3" id="KW-1185">Reference proteome</keyword>
<dbReference type="SUPFAM" id="SSF52540">
    <property type="entry name" value="P-loop containing nucleoside triphosphate hydrolases"/>
    <property type="match status" value="1"/>
</dbReference>
<dbReference type="STRING" id="1560345.AWL63_03285"/>
<organism evidence="2 3">
    <name type="scientific">Sphingomonas panacis</name>
    <dbReference type="NCBI Taxonomy" id="1560345"/>
    <lineage>
        <taxon>Bacteria</taxon>
        <taxon>Pseudomonadati</taxon>
        <taxon>Pseudomonadota</taxon>
        <taxon>Alphaproteobacteria</taxon>
        <taxon>Sphingomonadales</taxon>
        <taxon>Sphingomonadaceae</taxon>
        <taxon>Sphingomonas</taxon>
    </lineage>
</organism>
<gene>
    <name evidence="2" type="ORF">AWL63_03285</name>
</gene>
<keyword evidence="2" id="KW-0808">Transferase</keyword>
<proteinExistence type="predicted"/>
<dbReference type="AlphaFoldDB" id="A0A1B3Z6T7"/>
<dbReference type="InterPro" id="IPR052732">
    <property type="entry name" value="Cell-binding_unc_protein"/>
</dbReference>
<dbReference type="InterPro" id="IPR011009">
    <property type="entry name" value="Kinase-like_dom_sf"/>
</dbReference>
<dbReference type="InterPro" id="IPR027417">
    <property type="entry name" value="P-loop_NTPase"/>
</dbReference>
<dbReference type="GO" id="GO:0016740">
    <property type="term" value="F:transferase activity"/>
    <property type="evidence" value="ECO:0007669"/>
    <property type="project" value="UniProtKB-KW"/>
</dbReference>
<dbReference type="Gene3D" id="3.90.1200.10">
    <property type="match status" value="1"/>
</dbReference>
<reference evidence="2 3" key="1">
    <citation type="submission" date="2016-01" db="EMBL/GenBank/DDBJ databases">
        <title>Complete genome and mega plasmid sequence of Sphingomonas panacis DCY99 elicits systemic resistance in rice to Xanthomonas oryzae.</title>
        <authorList>
            <person name="Kim Y.J."/>
            <person name="Yang D.C."/>
            <person name="Sing P."/>
        </authorList>
    </citation>
    <scope>NUCLEOTIDE SEQUENCE [LARGE SCALE GENOMIC DNA]</scope>
    <source>
        <strain evidence="2 3">DCY99</strain>
    </source>
</reference>
<dbReference type="Gene3D" id="3.40.50.300">
    <property type="entry name" value="P-loop containing nucleotide triphosphate hydrolases"/>
    <property type="match status" value="1"/>
</dbReference>
<dbReference type="Pfam" id="PF13671">
    <property type="entry name" value="AAA_33"/>
    <property type="match status" value="1"/>
</dbReference>
<evidence type="ECO:0000313" key="3">
    <source>
        <dbReference type="Proteomes" id="UP000094256"/>
    </source>
</evidence>
<evidence type="ECO:0000259" key="1">
    <source>
        <dbReference type="Pfam" id="PF01636"/>
    </source>
</evidence>
<dbReference type="EMBL" id="CP014168">
    <property type="protein sequence ID" value="AOH83143.1"/>
    <property type="molecule type" value="Genomic_DNA"/>
</dbReference>